<reference evidence="1" key="1">
    <citation type="submission" date="2024-06" db="EMBL/GenBank/DDBJ databases">
        <title>Mesorhizobium karijinii sp. nov., a symbiont of the iconic Swainsona formosa from arid Australia.</title>
        <authorList>
            <person name="Hill Y.J."/>
            <person name="Watkin E.L.J."/>
            <person name="O'Hara G.W."/>
            <person name="Terpolilli J."/>
            <person name="Tye M.L."/>
            <person name="Kohlmeier M.G."/>
        </authorList>
    </citation>
    <scope>NUCLEOTIDE SEQUENCE</scope>
    <source>
        <strain evidence="1">WSM2240</strain>
    </source>
</reference>
<dbReference type="AlphaFoldDB" id="A0AAU8CRN0"/>
<dbReference type="RefSeq" id="WP_353643018.1">
    <property type="nucleotide sequence ID" value="NZ_CP159253.1"/>
</dbReference>
<gene>
    <name evidence="1" type="ORF">ABVK50_02070</name>
</gene>
<accession>A0AAU8CRN0</accession>
<protein>
    <submittedName>
        <fullName evidence="1">Uncharacterized protein</fullName>
    </submittedName>
</protein>
<proteinExistence type="predicted"/>
<name>A0AAU8CRN0_9HYPH</name>
<evidence type="ECO:0000313" key="1">
    <source>
        <dbReference type="EMBL" id="XCG49449.1"/>
    </source>
</evidence>
<dbReference type="EMBL" id="CP159253">
    <property type="protein sequence ID" value="XCG49449.1"/>
    <property type="molecule type" value="Genomic_DNA"/>
</dbReference>
<sequence>MPGFPAGTDIIGRIFDSLGNPVTVEFRLNTFNTIDTEFNPSITALANGGFAVVYDESGAFTDLNIETYPIALLSRRPATRRSNLPAKAPTRSLRSSTGRWPTISSGWRCRARATLTAPAMR</sequence>
<organism evidence="1">
    <name type="scientific">Mesorhizobium sp. WSM2240</name>
    <dbReference type="NCBI Taxonomy" id="3228851"/>
    <lineage>
        <taxon>Bacteria</taxon>
        <taxon>Pseudomonadati</taxon>
        <taxon>Pseudomonadota</taxon>
        <taxon>Alphaproteobacteria</taxon>
        <taxon>Hyphomicrobiales</taxon>
        <taxon>Phyllobacteriaceae</taxon>
        <taxon>Mesorhizobium</taxon>
    </lineage>
</organism>